<keyword evidence="1" id="KW-0472">Membrane</keyword>
<name>A0A922I6X2_DERFA</name>
<reference evidence="2" key="1">
    <citation type="submission" date="2013-05" db="EMBL/GenBank/DDBJ databases">
        <authorList>
            <person name="Yim A.K.Y."/>
            <person name="Chan T.F."/>
            <person name="Ji K.M."/>
            <person name="Liu X.Y."/>
            <person name="Zhou J.W."/>
            <person name="Li R.Q."/>
            <person name="Yang K.Y."/>
            <person name="Li J."/>
            <person name="Li M."/>
            <person name="Law P.T.W."/>
            <person name="Wu Y.L."/>
            <person name="Cai Z.L."/>
            <person name="Qin H."/>
            <person name="Bao Y."/>
            <person name="Leung R.K.K."/>
            <person name="Ng P.K.S."/>
            <person name="Zou J."/>
            <person name="Zhong X.J."/>
            <person name="Ran P.X."/>
            <person name="Zhong N.S."/>
            <person name="Liu Z.G."/>
            <person name="Tsui S.K.W."/>
        </authorList>
    </citation>
    <scope>NUCLEOTIDE SEQUENCE</scope>
    <source>
        <strain evidence="2">Derf</strain>
        <tissue evidence="2">Whole organism</tissue>
    </source>
</reference>
<dbReference type="Proteomes" id="UP000790347">
    <property type="component" value="Unassembled WGS sequence"/>
</dbReference>
<protein>
    <submittedName>
        <fullName evidence="2">Uncharacterized protein</fullName>
    </submittedName>
</protein>
<keyword evidence="1" id="KW-1133">Transmembrane helix</keyword>
<dbReference type="AlphaFoldDB" id="A0A922I6X2"/>
<dbReference type="EMBL" id="ASGP02000002">
    <property type="protein sequence ID" value="KAH9522403.1"/>
    <property type="molecule type" value="Genomic_DNA"/>
</dbReference>
<keyword evidence="3" id="KW-1185">Reference proteome</keyword>
<evidence type="ECO:0000256" key="1">
    <source>
        <dbReference type="SAM" id="Phobius"/>
    </source>
</evidence>
<evidence type="ECO:0000313" key="2">
    <source>
        <dbReference type="EMBL" id="KAH9522403.1"/>
    </source>
</evidence>
<keyword evidence="1" id="KW-0812">Transmembrane</keyword>
<organism evidence="2 3">
    <name type="scientific">Dermatophagoides farinae</name>
    <name type="common">American house dust mite</name>
    <dbReference type="NCBI Taxonomy" id="6954"/>
    <lineage>
        <taxon>Eukaryota</taxon>
        <taxon>Metazoa</taxon>
        <taxon>Ecdysozoa</taxon>
        <taxon>Arthropoda</taxon>
        <taxon>Chelicerata</taxon>
        <taxon>Arachnida</taxon>
        <taxon>Acari</taxon>
        <taxon>Acariformes</taxon>
        <taxon>Sarcoptiformes</taxon>
        <taxon>Astigmata</taxon>
        <taxon>Psoroptidia</taxon>
        <taxon>Analgoidea</taxon>
        <taxon>Pyroglyphidae</taxon>
        <taxon>Dermatophagoidinae</taxon>
        <taxon>Dermatophagoides</taxon>
    </lineage>
</organism>
<feature type="transmembrane region" description="Helical" evidence="1">
    <location>
        <begin position="6"/>
        <end position="26"/>
    </location>
</feature>
<proteinExistence type="predicted"/>
<accession>A0A922I6X2</accession>
<reference evidence="2" key="2">
    <citation type="journal article" date="2022" name="Res Sq">
        <title>Comparative Genomics Reveals Insights into the Divergent Evolution of Astigmatic Mites and Household Pest Adaptations.</title>
        <authorList>
            <person name="Xiong Q."/>
            <person name="Wan A.T.-Y."/>
            <person name="Liu X.-Y."/>
            <person name="Fung C.S.-H."/>
            <person name="Xiao X."/>
            <person name="Malainual N."/>
            <person name="Hou J."/>
            <person name="Wang L."/>
            <person name="Wang M."/>
            <person name="Yang K."/>
            <person name="Cui Y."/>
            <person name="Leung E."/>
            <person name="Nong W."/>
            <person name="Shin S.-K."/>
            <person name="Au S."/>
            <person name="Jeong K.Y."/>
            <person name="Chew F.T."/>
            <person name="Hui J."/>
            <person name="Leung T.F."/>
            <person name="Tungtrongchitr A."/>
            <person name="Zhong N."/>
            <person name="Liu Z."/>
            <person name="Tsui S."/>
        </authorList>
    </citation>
    <scope>NUCLEOTIDE SEQUENCE</scope>
    <source>
        <strain evidence="2">Derf</strain>
        <tissue evidence="2">Whole organism</tissue>
    </source>
</reference>
<sequence>MDCWLLFISHLTHFVCIHVLYCLVTFDNVTTRTLGFHWPCHFVFGKYMARSFMMWDEKEKECGFLVEL</sequence>
<evidence type="ECO:0000313" key="3">
    <source>
        <dbReference type="Proteomes" id="UP000790347"/>
    </source>
</evidence>
<gene>
    <name evidence="2" type="ORF">DERF_005980</name>
</gene>
<comment type="caution">
    <text evidence="2">The sequence shown here is derived from an EMBL/GenBank/DDBJ whole genome shotgun (WGS) entry which is preliminary data.</text>
</comment>